<evidence type="ECO:0000256" key="3">
    <source>
        <dbReference type="RuleBase" id="RU361155"/>
    </source>
</evidence>
<organism evidence="5 6">
    <name type="scientific">Oikopleura dioica</name>
    <name type="common">Tunicate</name>
    <dbReference type="NCBI Taxonomy" id="34765"/>
    <lineage>
        <taxon>Eukaryota</taxon>
        <taxon>Metazoa</taxon>
        <taxon>Chordata</taxon>
        <taxon>Tunicata</taxon>
        <taxon>Appendicularia</taxon>
        <taxon>Copelata</taxon>
        <taxon>Oikopleuridae</taxon>
        <taxon>Oikopleura</taxon>
    </lineage>
</organism>
<dbReference type="Pfam" id="PF00685">
    <property type="entry name" value="Sulfotransfer_1"/>
    <property type="match status" value="1"/>
</dbReference>
<name>A0ABN7SCG9_OIKDI</name>
<keyword evidence="2 3" id="KW-0808">Transferase</keyword>
<keyword evidence="6" id="KW-1185">Reference proteome</keyword>
<evidence type="ECO:0000259" key="4">
    <source>
        <dbReference type="Pfam" id="PF00685"/>
    </source>
</evidence>
<evidence type="ECO:0000313" key="5">
    <source>
        <dbReference type="EMBL" id="CAG5094498.1"/>
    </source>
</evidence>
<dbReference type="EC" id="2.8.2.-" evidence="3"/>
<dbReference type="Proteomes" id="UP001158576">
    <property type="component" value="Chromosome XSR"/>
</dbReference>
<dbReference type="InterPro" id="IPR027417">
    <property type="entry name" value="P-loop_NTPase"/>
</dbReference>
<sequence length="293" mass="33328">MNAAEEEKNLEGLIKLGFMKMLDGFPVRASVEEKVIRELQSMSLPSNTVIVAGYPKTGSHFLLQILGQLKFQRLYDIGEGDAKCTSLPLEFQEFPALETMINAVKADPSTNFVFNHSHAYPSHLPKNAKVLYISRDIRAVAVSGYHFFGSMEKYKVMFEHYNIKSADDYANIVFQGKSSYGNMDRYDKLWREAAAKEPERIHTVTFEDLKVNLQRNVEEIVKFLGLENVDIPKVVDGSQFKSHDANFHKDAKITDTASSSETLIKRKGEVDSWKRELTKDSLSLYATLFPERN</sequence>
<gene>
    <name evidence="5" type="ORF">OKIOD_LOCUS5170</name>
</gene>
<proteinExistence type="inferred from homology"/>
<dbReference type="SUPFAM" id="SSF52540">
    <property type="entry name" value="P-loop containing nucleoside triphosphate hydrolases"/>
    <property type="match status" value="1"/>
</dbReference>
<dbReference type="EMBL" id="OU015569">
    <property type="protein sequence ID" value="CAG5094498.1"/>
    <property type="molecule type" value="Genomic_DNA"/>
</dbReference>
<evidence type="ECO:0000256" key="2">
    <source>
        <dbReference type="ARBA" id="ARBA00022679"/>
    </source>
</evidence>
<accession>A0ABN7SCG9</accession>
<dbReference type="InterPro" id="IPR000863">
    <property type="entry name" value="Sulfotransferase_dom"/>
</dbReference>
<feature type="domain" description="Sulfotransferase" evidence="4">
    <location>
        <begin position="48"/>
        <end position="282"/>
    </location>
</feature>
<protein>
    <recommendedName>
        <fullName evidence="3">Sulfotransferase</fullName>
        <ecNumber evidence="3">2.8.2.-</ecNumber>
    </recommendedName>
</protein>
<dbReference type="Gene3D" id="3.40.50.300">
    <property type="entry name" value="P-loop containing nucleotide triphosphate hydrolases"/>
    <property type="match status" value="1"/>
</dbReference>
<dbReference type="PANTHER" id="PTHR11783">
    <property type="entry name" value="SULFOTRANSFERASE SULT"/>
    <property type="match status" value="1"/>
</dbReference>
<reference evidence="5 6" key="1">
    <citation type="submission" date="2021-04" db="EMBL/GenBank/DDBJ databases">
        <authorList>
            <person name="Bliznina A."/>
        </authorList>
    </citation>
    <scope>NUCLEOTIDE SEQUENCE [LARGE SCALE GENOMIC DNA]</scope>
</reference>
<evidence type="ECO:0000313" key="6">
    <source>
        <dbReference type="Proteomes" id="UP001158576"/>
    </source>
</evidence>
<evidence type="ECO:0000256" key="1">
    <source>
        <dbReference type="ARBA" id="ARBA00005771"/>
    </source>
</evidence>
<comment type="similarity">
    <text evidence="1 3">Belongs to the sulfotransferase 1 family.</text>
</comment>